<keyword evidence="5 10" id="KW-0145">Chemotaxis</keyword>
<comment type="caution">
    <text evidence="11">The sequence shown here is derived from an EMBL/GenBank/DDBJ whole genome shotgun (WGS) entry which is preliminary data.</text>
</comment>
<evidence type="ECO:0000256" key="6">
    <source>
        <dbReference type="ARBA" id="ARBA00022692"/>
    </source>
</evidence>
<reference evidence="11 12" key="1">
    <citation type="journal article" date="2005" name="Int. J. Syst. Evol. Microbiol.">
        <title>Halobacillus yeomjeoni sp. nov., isolated from a marine solar saltern in Korea.</title>
        <authorList>
            <person name="Yoon J.H."/>
            <person name="Kang S.J."/>
            <person name="Lee C.H."/>
            <person name="Oh H.W."/>
            <person name="Oh T.K."/>
        </authorList>
    </citation>
    <scope>NUCLEOTIDE SEQUENCE [LARGE SCALE GENOMIC DNA]</scope>
    <source>
        <strain evidence="11 12">KCTC 3957</strain>
    </source>
</reference>
<name>A0A931HT61_9BACI</name>
<keyword evidence="11" id="KW-0969">Cilium</keyword>
<dbReference type="NCBIfam" id="NF005826">
    <property type="entry name" value="PRK07718.1"/>
    <property type="match status" value="1"/>
</dbReference>
<keyword evidence="6 10" id="KW-0812">Transmembrane</keyword>
<gene>
    <name evidence="11" type="primary">fliL</name>
    <name evidence="11" type="ORF">H0267_03545</name>
</gene>
<evidence type="ECO:0000256" key="10">
    <source>
        <dbReference type="RuleBase" id="RU364125"/>
    </source>
</evidence>
<keyword evidence="4 10" id="KW-1003">Cell membrane</keyword>
<evidence type="ECO:0000256" key="1">
    <source>
        <dbReference type="ARBA" id="ARBA00002254"/>
    </source>
</evidence>
<dbReference type="PANTHER" id="PTHR35091:SF2">
    <property type="entry name" value="FLAGELLAR PROTEIN FLIL"/>
    <property type="match status" value="1"/>
</dbReference>
<comment type="function">
    <text evidence="1 10">Controls the rotational direction of flagella during chemotaxis.</text>
</comment>
<evidence type="ECO:0000256" key="7">
    <source>
        <dbReference type="ARBA" id="ARBA00022779"/>
    </source>
</evidence>
<sequence length="136" mass="15522">MFKTMIIILSALTVMGVVALILVLNFKGSDEASTERSIDDIVEASYETEEITTDLKSGDYVRIKFRIVTDEKKAVEELQKRDFQVKNILIKEMAKMETQTFQTGLSTLEETLKLKLNEFMTEGKVTDVYTIDKVLQ</sequence>
<evidence type="ECO:0000313" key="12">
    <source>
        <dbReference type="Proteomes" id="UP000614490"/>
    </source>
</evidence>
<proteinExistence type="inferred from homology"/>
<dbReference type="RefSeq" id="WP_197315902.1">
    <property type="nucleotide sequence ID" value="NZ_JADZSC010000001.1"/>
</dbReference>
<dbReference type="GO" id="GO:0006935">
    <property type="term" value="P:chemotaxis"/>
    <property type="evidence" value="ECO:0007669"/>
    <property type="project" value="UniProtKB-KW"/>
</dbReference>
<keyword evidence="11" id="KW-0966">Cell projection</keyword>
<organism evidence="11 12">
    <name type="scientific">Halobacillus yeomjeoni</name>
    <dbReference type="NCBI Taxonomy" id="311194"/>
    <lineage>
        <taxon>Bacteria</taxon>
        <taxon>Bacillati</taxon>
        <taxon>Bacillota</taxon>
        <taxon>Bacilli</taxon>
        <taxon>Bacillales</taxon>
        <taxon>Bacillaceae</taxon>
        <taxon>Halobacillus</taxon>
    </lineage>
</organism>
<keyword evidence="11" id="KW-0282">Flagellum</keyword>
<keyword evidence="9 10" id="KW-0472">Membrane</keyword>
<evidence type="ECO:0000256" key="9">
    <source>
        <dbReference type="ARBA" id="ARBA00023136"/>
    </source>
</evidence>
<dbReference type="GO" id="GO:0005886">
    <property type="term" value="C:plasma membrane"/>
    <property type="evidence" value="ECO:0007669"/>
    <property type="project" value="UniProtKB-SubCell"/>
</dbReference>
<dbReference type="Pfam" id="PF03748">
    <property type="entry name" value="FliL"/>
    <property type="match status" value="1"/>
</dbReference>
<evidence type="ECO:0000256" key="2">
    <source>
        <dbReference type="ARBA" id="ARBA00004162"/>
    </source>
</evidence>
<protein>
    <recommendedName>
        <fullName evidence="10">Flagellar protein FliL</fullName>
    </recommendedName>
</protein>
<feature type="transmembrane region" description="Helical" evidence="10">
    <location>
        <begin position="6"/>
        <end position="26"/>
    </location>
</feature>
<comment type="similarity">
    <text evidence="3 10">Belongs to the FliL family.</text>
</comment>
<dbReference type="EMBL" id="JADZSC010000001">
    <property type="protein sequence ID" value="MBH0229280.1"/>
    <property type="molecule type" value="Genomic_DNA"/>
</dbReference>
<dbReference type="Proteomes" id="UP000614490">
    <property type="component" value="Unassembled WGS sequence"/>
</dbReference>
<keyword evidence="8 10" id="KW-1133">Transmembrane helix</keyword>
<evidence type="ECO:0000313" key="11">
    <source>
        <dbReference type="EMBL" id="MBH0229280.1"/>
    </source>
</evidence>
<evidence type="ECO:0000256" key="4">
    <source>
        <dbReference type="ARBA" id="ARBA00022475"/>
    </source>
</evidence>
<dbReference type="PANTHER" id="PTHR35091">
    <property type="entry name" value="FLAGELLAR PROTEIN FLIL"/>
    <property type="match status" value="1"/>
</dbReference>
<evidence type="ECO:0000256" key="5">
    <source>
        <dbReference type="ARBA" id="ARBA00022500"/>
    </source>
</evidence>
<dbReference type="AlphaFoldDB" id="A0A931HT61"/>
<keyword evidence="7 10" id="KW-0283">Flagellar rotation</keyword>
<evidence type="ECO:0000256" key="3">
    <source>
        <dbReference type="ARBA" id="ARBA00008281"/>
    </source>
</evidence>
<comment type="subcellular location">
    <subcellularLocation>
        <location evidence="2">Cell membrane</location>
        <topology evidence="2">Single-pass membrane protein</topology>
    </subcellularLocation>
</comment>
<dbReference type="GO" id="GO:0071978">
    <property type="term" value="P:bacterial-type flagellum-dependent swarming motility"/>
    <property type="evidence" value="ECO:0007669"/>
    <property type="project" value="TreeGrafter"/>
</dbReference>
<dbReference type="InterPro" id="IPR005503">
    <property type="entry name" value="FliL"/>
</dbReference>
<keyword evidence="12" id="KW-1185">Reference proteome</keyword>
<accession>A0A931HT61</accession>
<dbReference type="GO" id="GO:0009425">
    <property type="term" value="C:bacterial-type flagellum basal body"/>
    <property type="evidence" value="ECO:0007669"/>
    <property type="project" value="InterPro"/>
</dbReference>
<evidence type="ECO:0000256" key="8">
    <source>
        <dbReference type="ARBA" id="ARBA00022989"/>
    </source>
</evidence>